<name>A0A9D1P7H8_9FIRM</name>
<protein>
    <submittedName>
        <fullName evidence="2">Uncharacterized protein</fullName>
    </submittedName>
</protein>
<sequence>MKKLLAALLTLILLCAPALAASESEIASALDAALAEHLPSGYTLDVSTSYATIDLHLIGMDYITDYGSYIYYLMEAVADIYPDVERVEFSLSDGSLTNPSFLEFTARPQLWADIRYGELIDYRSGSPIEYDIKTLDDLIALFPAMAADGIGSGISQSDLDLYNEVMDILNSDYTRSEEEILEEIAPNYGMTSDELYTFLLDVMEQLYS</sequence>
<proteinExistence type="predicted"/>
<feature type="chain" id="PRO_5038942230" evidence="1">
    <location>
        <begin position="21"/>
        <end position="208"/>
    </location>
</feature>
<reference evidence="2" key="1">
    <citation type="submission" date="2020-10" db="EMBL/GenBank/DDBJ databases">
        <authorList>
            <person name="Gilroy R."/>
        </authorList>
    </citation>
    <scope>NUCLEOTIDE SEQUENCE</scope>
    <source>
        <strain evidence="2">CHK183-6373</strain>
    </source>
</reference>
<accession>A0A9D1P7H8</accession>
<evidence type="ECO:0000313" key="3">
    <source>
        <dbReference type="Proteomes" id="UP000886884"/>
    </source>
</evidence>
<dbReference type="EMBL" id="DVOT01000110">
    <property type="protein sequence ID" value="HIV27512.1"/>
    <property type="molecule type" value="Genomic_DNA"/>
</dbReference>
<reference evidence="2" key="2">
    <citation type="journal article" date="2021" name="PeerJ">
        <title>Extensive microbial diversity within the chicken gut microbiome revealed by metagenomics and culture.</title>
        <authorList>
            <person name="Gilroy R."/>
            <person name="Ravi A."/>
            <person name="Getino M."/>
            <person name="Pursley I."/>
            <person name="Horton D.L."/>
            <person name="Alikhan N.F."/>
            <person name="Baker D."/>
            <person name="Gharbi K."/>
            <person name="Hall N."/>
            <person name="Watson M."/>
            <person name="Adriaenssens E.M."/>
            <person name="Foster-Nyarko E."/>
            <person name="Jarju S."/>
            <person name="Secka A."/>
            <person name="Antonio M."/>
            <person name="Oren A."/>
            <person name="Chaudhuri R.R."/>
            <person name="La Ragione R."/>
            <person name="Hildebrand F."/>
            <person name="Pallen M.J."/>
        </authorList>
    </citation>
    <scope>NUCLEOTIDE SEQUENCE</scope>
    <source>
        <strain evidence="2">CHK183-6373</strain>
    </source>
</reference>
<feature type="signal peptide" evidence="1">
    <location>
        <begin position="1"/>
        <end position="20"/>
    </location>
</feature>
<comment type="caution">
    <text evidence="2">The sequence shown here is derived from an EMBL/GenBank/DDBJ whole genome shotgun (WGS) entry which is preliminary data.</text>
</comment>
<evidence type="ECO:0000313" key="2">
    <source>
        <dbReference type="EMBL" id="HIV27512.1"/>
    </source>
</evidence>
<organism evidence="2 3">
    <name type="scientific">Candidatus Ornithocaccomicrobium faecavium</name>
    <dbReference type="NCBI Taxonomy" id="2840890"/>
    <lineage>
        <taxon>Bacteria</taxon>
        <taxon>Bacillati</taxon>
        <taxon>Bacillota</taxon>
        <taxon>Clostridia</taxon>
        <taxon>Candidatus Ornithocaccomicrobium</taxon>
    </lineage>
</organism>
<keyword evidence="1" id="KW-0732">Signal</keyword>
<dbReference type="AlphaFoldDB" id="A0A9D1P7H8"/>
<gene>
    <name evidence="2" type="ORF">IAA64_06055</name>
</gene>
<evidence type="ECO:0000256" key="1">
    <source>
        <dbReference type="SAM" id="SignalP"/>
    </source>
</evidence>
<dbReference type="Proteomes" id="UP000886884">
    <property type="component" value="Unassembled WGS sequence"/>
</dbReference>